<dbReference type="SUPFAM" id="SSF57667">
    <property type="entry name" value="beta-beta-alpha zinc fingers"/>
    <property type="match status" value="7"/>
</dbReference>
<dbReference type="InterPro" id="IPR013087">
    <property type="entry name" value="Znf_C2H2_type"/>
</dbReference>
<proteinExistence type="predicted"/>
<dbReference type="PANTHER" id="PTHR24379">
    <property type="entry name" value="KRAB AND ZINC FINGER DOMAIN-CONTAINING"/>
    <property type="match status" value="1"/>
</dbReference>
<keyword evidence="3 5" id="KW-0863">Zinc-finger</keyword>
<feature type="domain" description="C2H2-type" evidence="7">
    <location>
        <begin position="361"/>
        <end position="389"/>
    </location>
</feature>
<feature type="domain" description="C2H2-type" evidence="7">
    <location>
        <begin position="299"/>
        <end position="327"/>
    </location>
</feature>
<feature type="compositionally biased region" description="Basic and acidic residues" evidence="6">
    <location>
        <begin position="537"/>
        <end position="547"/>
    </location>
</feature>
<evidence type="ECO:0000313" key="9">
    <source>
        <dbReference type="Proteomes" id="UP001642540"/>
    </source>
</evidence>
<feature type="region of interest" description="Disordered" evidence="6">
    <location>
        <begin position="524"/>
        <end position="547"/>
    </location>
</feature>
<dbReference type="Gene3D" id="3.30.160.60">
    <property type="entry name" value="Classic Zinc Finger"/>
    <property type="match status" value="13"/>
</dbReference>
<feature type="region of interest" description="Disordered" evidence="6">
    <location>
        <begin position="408"/>
        <end position="433"/>
    </location>
</feature>
<feature type="compositionally biased region" description="Basic and acidic residues" evidence="6">
    <location>
        <begin position="411"/>
        <end position="420"/>
    </location>
</feature>
<dbReference type="InterPro" id="IPR036236">
    <property type="entry name" value="Znf_C2H2_sf"/>
</dbReference>
<gene>
    <name evidence="8" type="ORF">ODALV1_LOCUS8567</name>
</gene>
<feature type="domain" description="C2H2-type" evidence="7">
    <location>
        <begin position="501"/>
        <end position="528"/>
    </location>
</feature>
<feature type="domain" description="C2H2-type" evidence="7">
    <location>
        <begin position="1008"/>
        <end position="1036"/>
    </location>
</feature>
<feature type="compositionally biased region" description="Acidic residues" evidence="6">
    <location>
        <begin position="422"/>
        <end position="433"/>
    </location>
</feature>
<evidence type="ECO:0000259" key="7">
    <source>
        <dbReference type="PROSITE" id="PS50157"/>
    </source>
</evidence>
<feature type="domain" description="C2H2-type" evidence="7">
    <location>
        <begin position="813"/>
        <end position="841"/>
    </location>
</feature>
<feature type="domain" description="C2H2-type" evidence="7">
    <location>
        <begin position="590"/>
        <end position="613"/>
    </location>
</feature>
<organism evidence="8 9">
    <name type="scientific">Orchesella dallaii</name>
    <dbReference type="NCBI Taxonomy" id="48710"/>
    <lineage>
        <taxon>Eukaryota</taxon>
        <taxon>Metazoa</taxon>
        <taxon>Ecdysozoa</taxon>
        <taxon>Arthropoda</taxon>
        <taxon>Hexapoda</taxon>
        <taxon>Collembola</taxon>
        <taxon>Entomobryomorpha</taxon>
        <taxon>Entomobryoidea</taxon>
        <taxon>Orchesellidae</taxon>
        <taxon>Orchesellinae</taxon>
        <taxon>Orchesella</taxon>
    </lineage>
</organism>
<feature type="domain" description="C2H2-type" evidence="7">
    <location>
        <begin position="1219"/>
        <end position="1246"/>
    </location>
</feature>
<sequence length="1256" mass="146356">MAGSQSCVFCLRGLQPILKRKIKSEVLGGKVDNPGDEEEEDISPLSTVNQVLEGVGGGGRRGASCKLLETEMKVIFIVRKLLRFTEHKCEELLQTFGNPSSWLTVCNDCAEMVNEALVVYDKIAHLEMELGALKAEAEKRIGDSNRSHYRKSRSNVEEAAAAIRSFVLNVPLPVKLKHDSPATTGMNQIDMDIEIKLETDVYSNDGRNENDFDDNNLFDDMNADSDPDFVPGDDQSDFEYEKPTPNEYTGGAIDKNSVTPKKRKISNKSSPNKRRKKDTPLSETALQQDENLQSDVPVFKCNWCSYTFNWKSDFLRHIREIHNEITPEMKTKEENNCKLCGIEFQTQNELINHKIEEHNMMKCPHCPNVFSILAKLNAHLRRYHREGESQEDKKTVSHTNAIVIGETEASQIEKNHKNEVASEADEAENDDDDFGSSYKCPRCNFRNSSRYNIVRHLRNVHGEYIRNSKILKKDKKCMKCDQIFKNTLTLKTHCVDEHKMTCCRYCSRLFSKLSWLQAHEKRHELKAPSASKMPRSNAERSELKPKTAENTEVHKCSRCTFVTNDKCVLNRHIREVHWENPADAKKSTKWKCTQCSKAFTDPDSFKSHCLHDHKMLSCDKCSKFFINESRLKSHKVRHHGEKKNSELELSQCPHCSFSTKRICNLNKHLREIHWEVTSGLKTKDQKRRKCNQCDRTFEDMEDFKKHCVNDHQMLKCKHCPILFPTLKRLRSHERRHHSNNHQLQRKFLQCPRCSYNCKTIMNFNRHVRDVHWDVSSAIKSKGLMKSRKCSQCQLSFRDLDKLWKHCREDHQMVQCRKCPKVFPTVPGLRMHENKSHGLIRSDNDVIDKYETIDVHQCPYCDFKTYTIGRYKVHVRLWHWELPEVQEKYPIKSKDLYCDKCSKNLGTIAELTQHKIDVHEMIKCGKCACMVIAIGYLERHEQAFHSGKPTGTTTNTPGTENANCSTNIPTSITRKIYKPSNKCSICQLTCSNREELATHRLENHPDKMFKCDKCSSIFDTLARLYSHKVEIHHEQKNPYKCPLCMYTNKHYSQIEKHKQRVHEEKSIVICEICSKTYQSEKTLLFHKIRDHGHKSDRNYTMECKICNKTFSTPWYLKNHVTTVHENNYRYRCPICEMGFRGKKQVATHVQVVHENIRNFKCTEDGCQREFGTNSARNNHIRKAHKREKRFQCLHCEAAFSDGNHLRRHEQIHTNKETRPFQCHHCGKGFPVLSYLRQHLKSHVRKGDEDLTSTFEEK</sequence>
<evidence type="ECO:0000256" key="3">
    <source>
        <dbReference type="ARBA" id="ARBA00022771"/>
    </source>
</evidence>
<dbReference type="EMBL" id="CAXLJM020000026">
    <property type="protein sequence ID" value="CAL8093690.1"/>
    <property type="molecule type" value="Genomic_DNA"/>
</dbReference>
<keyword evidence="4" id="KW-0862">Zinc</keyword>
<keyword evidence="9" id="KW-1185">Reference proteome</keyword>
<feature type="domain" description="C2H2-type" evidence="7">
    <location>
        <begin position="1158"/>
        <end position="1188"/>
    </location>
</feature>
<accession>A0ABP1QC59</accession>
<comment type="caution">
    <text evidence="8">The sequence shown here is derived from an EMBL/GenBank/DDBJ whole genome shotgun (WGS) entry which is preliminary data.</text>
</comment>
<feature type="domain" description="C2H2-type" evidence="7">
    <location>
        <begin position="1100"/>
        <end position="1128"/>
    </location>
</feature>
<feature type="domain" description="C2H2-type" evidence="7">
    <location>
        <begin position="616"/>
        <end position="643"/>
    </location>
</feature>
<dbReference type="Proteomes" id="UP001642540">
    <property type="component" value="Unassembled WGS sequence"/>
</dbReference>
<evidence type="ECO:0000256" key="5">
    <source>
        <dbReference type="PROSITE-ProRule" id="PRU00042"/>
    </source>
</evidence>
<dbReference type="PROSITE" id="PS00028">
    <property type="entry name" value="ZINC_FINGER_C2H2_1"/>
    <property type="match status" value="18"/>
</dbReference>
<feature type="domain" description="C2H2-type" evidence="7">
    <location>
        <begin position="714"/>
        <end position="742"/>
    </location>
</feature>
<feature type="compositionally biased region" description="Acidic residues" evidence="6">
    <location>
        <begin position="211"/>
        <end position="227"/>
    </location>
</feature>
<evidence type="ECO:0000256" key="2">
    <source>
        <dbReference type="ARBA" id="ARBA00022737"/>
    </source>
</evidence>
<dbReference type="PROSITE" id="PS50157">
    <property type="entry name" value="ZINC_FINGER_C2H2_2"/>
    <property type="match status" value="14"/>
</dbReference>
<keyword evidence="2" id="KW-0677">Repeat</keyword>
<dbReference type="SMART" id="SM00355">
    <property type="entry name" value="ZnF_C2H2"/>
    <property type="match status" value="27"/>
</dbReference>
<evidence type="ECO:0000256" key="6">
    <source>
        <dbReference type="SAM" id="MobiDB-lite"/>
    </source>
</evidence>
<evidence type="ECO:0000313" key="8">
    <source>
        <dbReference type="EMBL" id="CAL8093690.1"/>
    </source>
</evidence>
<feature type="region of interest" description="Disordered" evidence="6">
    <location>
        <begin position="204"/>
        <end position="288"/>
    </location>
</feature>
<reference evidence="8 9" key="1">
    <citation type="submission" date="2024-08" db="EMBL/GenBank/DDBJ databases">
        <authorList>
            <person name="Cucini C."/>
            <person name="Frati F."/>
        </authorList>
    </citation>
    <scope>NUCLEOTIDE SEQUENCE [LARGE SCALE GENOMIC DNA]</scope>
</reference>
<evidence type="ECO:0000256" key="4">
    <source>
        <dbReference type="ARBA" id="ARBA00022833"/>
    </source>
</evidence>
<feature type="compositionally biased region" description="Basic residues" evidence="6">
    <location>
        <begin position="260"/>
        <end position="277"/>
    </location>
</feature>
<name>A0ABP1QC59_9HEXA</name>
<dbReference type="Pfam" id="PF00096">
    <property type="entry name" value="zf-C2H2"/>
    <property type="match status" value="2"/>
</dbReference>
<dbReference type="PANTHER" id="PTHR24379:SF121">
    <property type="entry name" value="C2H2-TYPE DOMAIN-CONTAINING PROTEIN"/>
    <property type="match status" value="1"/>
</dbReference>
<feature type="domain" description="C2H2-type" evidence="7">
    <location>
        <begin position="1189"/>
        <end position="1216"/>
    </location>
</feature>
<evidence type="ECO:0000256" key="1">
    <source>
        <dbReference type="ARBA" id="ARBA00022723"/>
    </source>
</evidence>
<feature type="domain" description="C2H2-type" evidence="7">
    <location>
        <begin position="438"/>
        <end position="461"/>
    </location>
</feature>
<keyword evidence="1" id="KW-0479">Metal-binding</keyword>
<feature type="domain" description="C2H2-type" evidence="7">
    <location>
        <begin position="1129"/>
        <end position="1157"/>
    </location>
</feature>
<protein>
    <recommendedName>
        <fullName evidence="7">C2H2-type domain-containing protein</fullName>
    </recommendedName>
</protein>